<dbReference type="EMBL" id="DTHG01000106">
    <property type="protein sequence ID" value="HGW92642.1"/>
    <property type="molecule type" value="Genomic_DNA"/>
</dbReference>
<comment type="caution">
    <text evidence="2">The sequence shown here is derived from an EMBL/GenBank/DDBJ whole genome shotgun (WGS) entry which is preliminary data.</text>
</comment>
<feature type="domain" description="LTD" evidence="1">
    <location>
        <begin position="157"/>
        <end position="328"/>
    </location>
</feature>
<evidence type="ECO:0000313" key="2">
    <source>
        <dbReference type="EMBL" id="HGW92642.1"/>
    </source>
</evidence>
<accession>A0A7C4Y6I5</accession>
<dbReference type="Pfam" id="PF00932">
    <property type="entry name" value="LTD"/>
    <property type="match status" value="1"/>
</dbReference>
<gene>
    <name evidence="2" type="ORF">ENV67_08925</name>
</gene>
<dbReference type="AlphaFoldDB" id="A0A7C4Y6I5"/>
<dbReference type="Gene3D" id="2.60.120.260">
    <property type="entry name" value="Galactose-binding domain-like"/>
    <property type="match status" value="1"/>
</dbReference>
<evidence type="ECO:0000259" key="1">
    <source>
        <dbReference type="PROSITE" id="PS51841"/>
    </source>
</evidence>
<reference evidence="2" key="1">
    <citation type="journal article" date="2020" name="mSystems">
        <title>Genome- and Community-Level Interaction Insights into Carbon Utilization and Element Cycling Functions of Hydrothermarchaeota in Hydrothermal Sediment.</title>
        <authorList>
            <person name="Zhou Z."/>
            <person name="Liu Y."/>
            <person name="Xu W."/>
            <person name="Pan J."/>
            <person name="Luo Z.H."/>
            <person name="Li M."/>
        </authorList>
    </citation>
    <scope>NUCLEOTIDE SEQUENCE [LARGE SCALE GENOMIC DNA]</scope>
    <source>
        <strain evidence="2">SpSt-780</strain>
    </source>
</reference>
<proteinExistence type="predicted"/>
<dbReference type="CDD" id="cd03524">
    <property type="entry name" value="RPA2_OBF_family"/>
    <property type="match status" value="1"/>
</dbReference>
<name>A0A7C4Y6I5_UNCW3</name>
<dbReference type="PROSITE" id="PS51841">
    <property type="entry name" value="LTD"/>
    <property type="match status" value="1"/>
</dbReference>
<organism evidence="2">
    <name type="scientific">candidate division WOR-3 bacterium</name>
    <dbReference type="NCBI Taxonomy" id="2052148"/>
    <lineage>
        <taxon>Bacteria</taxon>
        <taxon>Bacteria division WOR-3</taxon>
    </lineage>
</organism>
<protein>
    <recommendedName>
        <fullName evidence="1">LTD domain-containing protein</fullName>
    </recommendedName>
</protein>
<sequence length="810" mass="91030">MVLIIISNFLANPSFEEWSGGNIDSWFISGSGLSITQESDTIYKGNYSAKVTLTDTSTLWLYQRLPGKPDSLYCFTFFIFDNDIAGRVRWSLKFFLSSGGTQTIYGGVYTTNKPFWQYLSTDTIRAPSNADSLEVQIRFYDSSAVWDGDAEFFIDNSYLCYPSQDTPNVVINEIHYNPATSQGQDAYFEFVEVFNPSFEDTINTTQFQFTDGDGSIFRFPAIEIPPNEFIVIASNLDSISLEGEYTDDIINGNDQLLGSWGSIALGNTGDEVVLKNFDGVTLDSVSYGVSSPWPTSPNGGGPSLELIDWTADNNNYANWGASNETYGTPGEPNTIANPAPTIGKILRFPYIPYANQPDTIKSRIVDNNSVSSAKFFFWLLNSNLDSLTMTQGLNDTFYCILSGKTNGTRLDSFFIKAVDNESKTSYSDTTLGFFWGIMNIGDIRVNDANGSPYYRGYDVRLQGKVTAAESVFAVNYLLFYIQDGTGGIACQDPDPSKIQPIHENDSLEVIGTIVNFAGETQIKYVGDYITYLGEGNQIISETLSIAQMGENYEGKLVTIENVDTAYHSPWQSGVNTLDTIVDFSKAIGLIWIDMDTDIDGWGPSWTPNKNITGILRQYDISSPYTSGYEIAPRRQTDFSDYLSTFNLNLFGYSELDYIFLFWYSPKVDFFELYLKDDKEFYKIKEIEGDKRNLKIGPFDDGKYNFYIKGIKDGLSFSSNVVEIEVVNLKEGLYNLNTEKNLKFTYVAHKEKMIDVKIIDISGRAYYNARIQVKKGRNFVSIEEGHIKNGINFLYISDGKNTFIKKFLKIL</sequence>
<dbReference type="InterPro" id="IPR001322">
    <property type="entry name" value="Lamin_tail_dom"/>
</dbReference>